<dbReference type="PRINTS" id="PR00412">
    <property type="entry name" value="EPOXHYDRLASE"/>
</dbReference>
<dbReference type="PANTHER" id="PTHR43689:SF8">
    <property type="entry name" value="ALPHA_BETA-HYDROLASES SUPERFAMILY PROTEIN"/>
    <property type="match status" value="1"/>
</dbReference>
<feature type="region of interest" description="Disordered" evidence="1">
    <location>
        <begin position="1"/>
        <end position="20"/>
    </location>
</feature>
<dbReference type="InterPro" id="IPR000639">
    <property type="entry name" value="Epox_hydrolase-like"/>
</dbReference>
<dbReference type="EMBL" id="JBHSDJ010000002">
    <property type="protein sequence ID" value="MFC4245612.1"/>
    <property type="molecule type" value="Genomic_DNA"/>
</dbReference>
<dbReference type="SUPFAM" id="SSF53474">
    <property type="entry name" value="alpha/beta-Hydrolases"/>
    <property type="match status" value="1"/>
</dbReference>
<dbReference type="Pfam" id="PF00561">
    <property type="entry name" value="Abhydrolase_1"/>
    <property type="match status" value="1"/>
</dbReference>
<gene>
    <name evidence="3" type="ORF">ACFOZ7_01100</name>
</gene>
<feature type="domain" description="AB hydrolase-1" evidence="2">
    <location>
        <begin position="34"/>
        <end position="148"/>
    </location>
</feature>
<dbReference type="AlphaFoldDB" id="A0ABD5NU53"/>
<reference evidence="3 4" key="1">
    <citation type="journal article" date="2014" name="Int. J. Syst. Evol. Microbiol.">
        <title>Complete genome sequence of Corynebacterium casei LMG S-19264T (=DSM 44701T), isolated from a smear-ripened cheese.</title>
        <authorList>
            <consortium name="US DOE Joint Genome Institute (JGI-PGF)"/>
            <person name="Walter F."/>
            <person name="Albersmeier A."/>
            <person name="Kalinowski J."/>
            <person name="Ruckert C."/>
        </authorList>
    </citation>
    <scope>NUCLEOTIDE SEQUENCE [LARGE SCALE GENOMIC DNA]</scope>
    <source>
        <strain evidence="3 4">IBRC-M 10912</strain>
    </source>
</reference>
<dbReference type="InterPro" id="IPR000073">
    <property type="entry name" value="AB_hydrolase_1"/>
</dbReference>
<dbReference type="GO" id="GO:0016787">
    <property type="term" value="F:hydrolase activity"/>
    <property type="evidence" value="ECO:0007669"/>
    <property type="project" value="UniProtKB-KW"/>
</dbReference>
<dbReference type="PRINTS" id="PR00111">
    <property type="entry name" value="ABHYDROLASE"/>
</dbReference>
<name>A0ABD5NU53_9EURY</name>
<dbReference type="GeneID" id="71852426"/>
<dbReference type="Proteomes" id="UP001595821">
    <property type="component" value="Unassembled WGS sequence"/>
</dbReference>
<keyword evidence="3" id="KW-0378">Hydrolase</keyword>
<dbReference type="Gene3D" id="3.40.50.1820">
    <property type="entry name" value="alpha/beta hydrolase"/>
    <property type="match status" value="1"/>
</dbReference>
<proteinExistence type="predicted"/>
<evidence type="ECO:0000313" key="4">
    <source>
        <dbReference type="Proteomes" id="UP001595821"/>
    </source>
</evidence>
<comment type="caution">
    <text evidence="3">The sequence shown here is derived from an EMBL/GenBank/DDBJ whole genome shotgun (WGS) entry which is preliminary data.</text>
</comment>
<organism evidence="3 4">
    <name type="scientific">Natribaculum luteum</name>
    <dbReference type="NCBI Taxonomy" id="1586232"/>
    <lineage>
        <taxon>Archaea</taxon>
        <taxon>Methanobacteriati</taxon>
        <taxon>Methanobacteriota</taxon>
        <taxon>Stenosarchaea group</taxon>
        <taxon>Halobacteria</taxon>
        <taxon>Halobacteriales</taxon>
        <taxon>Natrialbaceae</taxon>
        <taxon>Natribaculum</taxon>
    </lineage>
</organism>
<accession>A0ABD5NU53</accession>
<protein>
    <submittedName>
        <fullName evidence="3">Alpha/beta hydrolase</fullName>
    </submittedName>
</protein>
<evidence type="ECO:0000256" key="1">
    <source>
        <dbReference type="SAM" id="MobiDB-lite"/>
    </source>
</evidence>
<evidence type="ECO:0000313" key="3">
    <source>
        <dbReference type="EMBL" id="MFC4245612.1"/>
    </source>
</evidence>
<dbReference type="InterPro" id="IPR029058">
    <property type="entry name" value="AB_hydrolase_fold"/>
</dbReference>
<sequence>MSRDDTLSGVDSRTVSTDRLETHVLERGDPNGEPVVFLHGNVSSSRFWEDTLAALDEEYYAVAPDMRGYGDSETKPVDATNGLGDFTADLEALLSALDVDEPVTLVGWSNGGGVAMDYTVTDPDAVDALVLVNPLSPYGFGGTKDVEGTACFPDYAGSGGGMANWEFVTGLEHRLREDEGEANPRTILRSFYVDSSHEFDPDREESYLTGMLDTAVGEQHYPGSVRDSENWPGVAPGETGVNNAISPKYCDLSDLVEIDSKPPILWIRGANDVIVSNESLFDLGTLGRMGEVDDWPGDDVFPPQPMVDQTRAVLESYEDQGGTFEEVVFEDVGHSPHVEVPDEFRERLDDVLEA</sequence>
<evidence type="ECO:0000259" key="2">
    <source>
        <dbReference type="Pfam" id="PF00561"/>
    </source>
</evidence>
<dbReference type="RefSeq" id="WP_246971505.1">
    <property type="nucleotide sequence ID" value="NZ_CP095397.1"/>
</dbReference>
<dbReference type="PANTHER" id="PTHR43689">
    <property type="entry name" value="HYDROLASE"/>
    <property type="match status" value="1"/>
</dbReference>